<feature type="compositionally biased region" description="Low complexity" evidence="1">
    <location>
        <begin position="220"/>
        <end position="234"/>
    </location>
</feature>
<evidence type="ECO:0000313" key="3">
    <source>
        <dbReference type="Proteomes" id="UP000624325"/>
    </source>
</evidence>
<accession>A0ABQ4C583</accession>
<dbReference type="Proteomes" id="UP000624325">
    <property type="component" value="Unassembled WGS sequence"/>
</dbReference>
<proteinExistence type="predicted"/>
<evidence type="ECO:0008006" key="4">
    <source>
        <dbReference type="Google" id="ProtNLM"/>
    </source>
</evidence>
<dbReference type="RefSeq" id="WP_203703630.1">
    <property type="nucleotide sequence ID" value="NZ_BAAALU010000010.1"/>
</dbReference>
<dbReference type="EMBL" id="BONC01000023">
    <property type="protein sequence ID" value="GIF57430.1"/>
    <property type="molecule type" value="Genomic_DNA"/>
</dbReference>
<reference evidence="2 3" key="1">
    <citation type="submission" date="2021-01" db="EMBL/GenBank/DDBJ databases">
        <title>Whole genome shotgun sequence of Asanoa iriomotensis NBRC 100142.</title>
        <authorList>
            <person name="Komaki H."/>
            <person name="Tamura T."/>
        </authorList>
    </citation>
    <scope>NUCLEOTIDE SEQUENCE [LARGE SCALE GENOMIC DNA]</scope>
    <source>
        <strain evidence="2 3">NBRC 100142</strain>
    </source>
</reference>
<keyword evidence="3" id="KW-1185">Reference proteome</keyword>
<evidence type="ECO:0000256" key="1">
    <source>
        <dbReference type="SAM" id="MobiDB-lite"/>
    </source>
</evidence>
<name>A0ABQ4C583_9ACTN</name>
<protein>
    <recommendedName>
        <fullName evidence="4">Bifunctional DNA primase/polymerase-like protein</fullName>
    </recommendedName>
</protein>
<evidence type="ECO:0000313" key="2">
    <source>
        <dbReference type="EMBL" id="GIF57430.1"/>
    </source>
</evidence>
<organism evidence="2 3">
    <name type="scientific">Asanoa iriomotensis</name>
    <dbReference type="NCBI Taxonomy" id="234613"/>
    <lineage>
        <taxon>Bacteria</taxon>
        <taxon>Bacillati</taxon>
        <taxon>Actinomycetota</taxon>
        <taxon>Actinomycetes</taxon>
        <taxon>Micromonosporales</taxon>
        <taxon>Micromonosporaceae</taxon>
        <taxon>Asanoa</taxon>
    </lineage>
</organism>
<comment type="caution">
    <text evidence="2">The sequence shown here is derived from an EMBL/GenBank/DDBJ whole genome shotgun (WGS) entry which is preliminary data.</text>
</comment>
<gene>
    <name evidence="2" type="ORF">Air01nite_35250</name>
</gene>
<feature type="region of interest" description="Disordered" evidence="1">
    <location>
        <begin position="194"/>
        <end position="244"/>
    </location>
</feature>
<sequence length="244" mass="26670">MLVEATPWLDDPLFWPFFLHSVGGSETAAVAFDADPADVEQYAADLHHPDSWPFIAVRLSRGHRLYILFRNHEDDAGWDYLLRPAGSDDVTTFAALDGGFQGPGLSWPELLTADAQPDPARTRSERLLLLLPTLGDASVPHDADELIASAFTAVGGLPQHRYKVASELLTASRRFWGAPEWIEHADRRVCLARHSPRGPEAPLDRLAPDGRSPQPRELIRGLAGPAARRSSGAGIIHPDAEGSR</sequence>